<evidence type="ECO:0000313" key="3">
    <source>
        <dbReference type="Proteomes" id="UP000199001"/>
    </source>
</evidence>
<feature type="compositionally biased region" description="Polar residues" evidence="1">
    <location>
        <begin position="167"/>
        <end position="185"/>
    </location>
</feature>
<dbReference type="EMBL" id="FMHZ01000002">
    <property type="protein sequence ID" value="SCL58621.1"/>
    <property type="molecule type" value="Genomic_DNA"/>
</dbReference>
<gene>
    <name evidence="2" type="ORF">GA0070606_2966</name>
</gene>
<feature type="region of interest" description="Disordered" evidence="1">
    <location>
        <begin position="161"/>
        <end position="199"/>
    </location>
</feature>
<evidence type="ECO:0000313" key="2">
    <source>
        <dbReference type="EMBL" id="SCL58621.1"/>
    </source>
</evidence>
<accession>A0A1C6UX81</accession>
<feature type="region of interest" description="Disordered" evidence="1">
    <location>
        <begin position="312"/>
        <end position="377"/>
    </location>
</feature>
<dbReference type="Proteomes" id="UP000199001">
    <property type="component" value="Unassembled WGS sequence"/>
</dbReference>
<feature type="region of interest" description="Disordered" evidence="1">
    <location>
        <begin position="229"/>
        <end position="271"/>
    </location>
</feature>
<proteinExistence type="predicted"/>
<keyword evidence="3" id="KW-1185">Reference proteome</keyword>
<organism evidence="2 3">
    <name type="scientific">Micromonospora citrea</name>
    <dbReference type="NCBI Taxonomy" id="47855"/>
    <lineage>
        <taxon>Bacteria</taxon>
        <taxon>Bacillati</taxon>
        <taxon>Actinomycetota</taxon>
        <taxon>Actinomycetes</taxon>
        <taxon>Micromonosporales</taxon>
        <taxon>Micromonosporaceae</taxon>
        <taxon>Micromonospora</taxon>
    </lineage>
</organism>
<feature type="compositionally biased region" description="Basic and acidic residues" evidence="1">
    <location>
        <begin position="347"/>
        <end position="356"/>
    </location>
</feature>
<feature type="region of interest" description="Disordered" evidence="1">
    <location>
        <begin position="1"/>
        <end position="31"/>
    </location>
</feature>
<protein>
    <submittedName>
        <fullName evidence="2">Uncharacterized protein</fullName>
    </submittedName>
</protein>
<reference evidence="3" key="1">
    <citation type="submission" date="2016-06" db="EMBL/GenBank/DDBJ databases">
        <authorList>
            <person name="Varghese N."/>
            <person name="Submissions Spin"/>
        </authorList>
    </citation>
    <scope>NUCLEOTIDE SEQUENCE [LARGE SCALE GENOMIC DNA]</scope>
    <source>
        <strain evidence="3">DSM 43903</strain>
    </source>
</reference>
<evidence type="ECO:0000256" key="1">
    <source>
        <dbReference type="SAM" id="MobiDB-lite"/>
    </source>
</evidence>
<sequence length="377" mass="40800">MVTARPVAKARPSRVCKAPAARPPNTSPTARAIVTEVSGPPIARLTSRASAALPRRNGTEVRPAAATNAMTPSRLITPESMLDATSPPSADVRAARPVTVANRFSHSPSPPPALKLWLNGRRPPHTTAINCANRATATTSGPQTHTSRRTFAIRDMRRMLGAPQRTFRPQQESRPNRDQPTTSIPSAIDPPSWGAGHRPARHVKRTLTPVRTLAGRAVVCSACPGRWRAGWLPPRPPTDRDSPTKPWPSWSRSAPAGGAVAATSRPPPVRRRGRRALPYAARLVAARPGRLPAHPHPINAAVVMRRPLRAFRSPRQPPGVLRARSRSASVATGRAPRRRRVRPVQGRLDRRTESPHTGRQPPVGLHLMRDAAAPLDG</sequence>
<dbReference type="AlphaFoldDB" id="A0A1C6UX81"/>
<name>A0A1C6UX81_9ACTN</name>